<gene>
    <name evidence="5" type="ORF">INT45_002174</name>
</gene>
<dbReference type="PANTHER" id="PTHR44099:SF4">
    <property type="entry name" value="RABCONNECTIN-3B, ISOFORM A"/>
    <property type="match status" value="1"/>
</dbReference>
<keyword evidence="1 3" id="KW-0853">WD repeat</keyword>
<dbReference type="AlphaFoldDB" id="A0A8H7S0G3"/>
<feature type="repeat" description="WD" evidence="3">
    <location>
        <begin position="69"/>
        <end position="112"/>
    </location>
</feature>
<dbReference type="SMART" id="SM00320">
    <property type="entry name" value="WD40"/>
    <property type="match status" value="3"/>
</dbReference>
<reference evidence="5 6" key="1">
    <citation type="submission" date="2020-12" db="EMBL/GenBank/DDBJ databases">
        <title>Metabolic potential, ecology and presence of endohyphal bacteria is reflected in genomic diversity of Mucoromycotina.</title>
        <authorList>
            <person name="Muszewska A."/>
            <person name="Okrasinska A."/>
            <person name="Steczkiewicz K."/>
            <person name="Drgas O."/>
            <person name="Orlowska M."/>
            <person name="Perlinska-Lenart U."/>
            <person name="Aleksandrzak-Piekarczyk T."/>
            <person name="Szatraj K."/>
            <person name="Zielenkiewicz U."/>
            <person name="Pilsyk S."/>
            <person name="Malc E."/>
            <person name="Mieczkowski P."/>
            <person name="Kruszewska J.S."/>
            <person name="Biernat P."/>
            <person name="Pawlowska J."/>
        </authorList>
    </citation>
    <scope>NUCLEOTIDE SEQUENCE [LARGE SCALE GENOMIC DNA]</scope>
    <source>
        <strain evidence="5 6">CBS 142.35</strain>
    </source>
</reference>
<dbReference type="OrthoDB" id="338622at2759"/>
<dbReference type="Proteomes" id="UP000646827">
    <property type="component" value="Unassembled WGS sequence"/>
</dbReference>
<dbReference type="SUPFAM" id="SSF50978">
    <property type="entry name" value="WD40 repeat-like"/>
    <property type="match status" value="2"/>
</dbReference>
<keyword evidence="2" id="KW-0677">Repeat</keyword>
<dbReference type="PROSITE" id="PS50294">
    <property type="entry name" value="WD_REPEATS_REGION"/>
    <property type="match status" value="2"/>
</dbReference>
<evidence type="ECO:0008006" key="7">
    <source>
        <dbReference type="Google" id="ProtNLM"/>
    </source>
</evidence>
<feature type="repeat" description="WD" evidence="3">
    <location>
        <begin position="757"/>
        <end position="789"/>
    </location>
</feature>
<dbReference type="PROSITE" id="PS00678">
    <property type="entry name" value="WD_REPEATS_1"/>
    <property type="match status" value="1"/>
</dbReference>
<accession>A0A8H7S0G3</accession>
<dbReference type="InterPro" id="IPR015943">
    <property type="entry name" value="WD40/YVTN_repeat-like_dom_sf"/>
</dbReference>
<keyword evidence="6" id="KW-1185">Reference proteome</keyword>
<feature type="repeat" description="WD" evidence="3">
    <location>
        <begin position="161"/>
        <end position="202"/>
    </location>
</feature>
<dbReference type="InterPro" id="IPR016024">
    <property type="entry name" value="ARM-type_fold"/>
</dbReference>
<feature type="non-terminal residue" evidence="5">
    <location>
        <position position="1"/>
    </location>
</feature>
<dbReference type="PANTHER" id="PTHR44099">
    <property type="entry name" value="RABCONNECTIN-3B, ISOFORM A"/>
    <property type="match status" value="1"/>
</dbReference>
<comment type="caution">
    <text evidence="5">The sequence shown here is derived from an EMBL/GenBank/DDBJ whole genome shotgun (WGS) entry which is preliminary data.</text>
</comment>
<organism evidence="5 6">
    <name type="scientific">Circinella minor</name>
    <dbReference type="NCBI Taxonomy" id="1195481"/>
    <lineage>
        <taxon>Eukaryota</taxon>
        <taxon>Fungi</taxon>
        <taxon>Fungi incertae sedis</taxon>
        <taxon>Mucoromycota</taxon>
        <taxon>Mucoromycotina</taxon>
        <taxon>Mucoromycetes</taxon>
        <taxon>Mucorales</taxon>
        <taxon>Lichtheimiaceae</taxon>
        <taxon>Circinella</taxon>
    </lineage>
</organism>
<dbReference type="InterPro" id="IPR049916">
    <property type="entry name" value="WDR72-like"/>
</dbReference>
<dbReference type="EMBL" id="JAEPRB010000157">
    <property type="protein sequence ID" value="KAG2219960.1"/>
    <property type="molecule type" value="Genomic_DNA"/>
</dbReference>
<evidence type="ECO:0000256" key="2">
    <source>
        <dbReference type="ARBA" id="ARBA00022737"/>
    </source>
</evidence>
<evidence type="ECO:0000313" key="6">
    <source>
        <dbReference type="Proteomes" id="UP000646827"/>
    </source>
</evidence>
<dbReference type="InterPro" id="IPR036322">
    <property type="entry name" value="WD40_repeat_dom_sf"/>
</dbReference>
<dbReference type="GO" id="GO:0005737">
    <property type="term" value="C:cytoplasm"/>
    <property type="evidence" value="ECO:0007669"/>
    <property type="project" value="TreeGrafter"/>
</dbReference>
<name>A0A8H7S0G3_9FUNG</name>
<dbReference type="Pfam" id="PF00400">
    <property type="entry name" value="WD40"/>
    <property type="match status" value="2"/>
</dbReference>
<dbReference type="InterPro" id="IPR019775">
    <property type="entry name" value="WD40_repeat_CS"/>
</dbReference>
<feature type="compositionally biased region" description="Low complexity" evidence="4">
    <location>
        <begin position="284"/>
        <end position="294"/>
    </location>
</feature>
<dbReference type="InterPro" id="IPR001680">
    <property type="entry name" value="WD40_rpt"/>
</dbReference>
<dbReference type="PROSITE" id="PS50082">
    <property type="entry name" value="WD_REPEATS_2"/>
    <property type="match status" value="3"/>
</dbReference>
<proteinExistence type="predicted"/>
<dbReference type="SUPFAM" id="SSF48371">
    <property type="entry name" value="ARM repeat"/>
    <property type="match status" value="1"/>
</dbReference>
<evidence type="ECO:0000256" key="3">
    <source>
        <dbReference type="PROSITE-ProRule" id="PRU00221"/>
    </source>
</evidence>
<evidence type="ECO:0000313" key="5">
    <source>
        <dbReference type="EMBL" id="KAG2219960.1"/>
    </source>
</evidence>
<dbReference type="Gene3D" id="2.130.10.10">
    <property type="entry name" value="YVTN repeat-like/Quinoprotein amine dehydrogenase"/>
    <property type="match status" value="2"/>
</dbReference>
<evidence type="ECO:0000256" key="4">
    <source>
        <dbReference type="SAM" id="MobiDB-lite"/>
    </source>
</evidence>
<sequence>HPFNDIWPIKERKDPKFGSITATVPVSSNHLAIGYENGTICVVPLSLALLHLSNLSQYVAHKSSVRVFEKAHHGPVTCLIVHESHQYQYLLSGGQDGAVKIWNLIDGKYIVSFTVHTLPVQSFIDPAEQIETRIKGCVVSVARDNSVALISVDSMSCLFIFPSHPYPLSAIQWRTSEDYLVLGYSDETTYVWQLASGYLDRVLHGKTSKEVLDDDRWPINHVSASIPSISNNNSSKHNVNIRSITSYNEALQMSTLFSHVFTFNIRRVVHDLYARYERTRGQGRTTTTGGLLLGNDLVVPSPTPQQSTSSTSYDAVVPDITTFRPDKDDPLDIMSQPEDDDTNHNHKKRFKDKRNTDLQKRLELVSAIIATSISWNVSEAFENICSRTLTLQKHCCYENINFGLKGANGFLSLLAPLEDEKDAWKISPDMTASRLLSVAHLAKAIIFIAGQEAKSSDLIAGYAMALPAVVGKQYCFPSLSLLSKYWQDPSARSLFSSALNGLPQKEIMSLIVYWEHYLPTSSSPESHGSYMMARATIVLGIMGCDQPQMLDNHVRRYTALSLALLLSDSDLDEPKSHQSDPSHASVARTLASMELLSQGFNTWESYINAAEVLRTMFAYTTDTQPAVSRGAKNAIFQIASMNTPLVIGTLTYDTSNAKKLEDRIQCLRIIGSFIRKKPVILYSHVHRVVESVVKTLDPNIPHLRDKVLSTATTVLHDLVKTYPFVDFSSSAQKLVVGTLEGASVIYDLRTATRSVVLEGHQGSISALGFSPDAKFVATSSLQDQTVRVWYSNLSLFGVLTSSLSQGLSNTNNRNHRYDDGSSIDHRESGSQKAYKVFSFALPHGGITEPYQIMHQVHFEWTSSRCVKLHVRDLVMSFNV</sequence>
<evidence type="ECO:0000256" key="1">
    <source>
        <dbReference type="ARBA" id="ARBA00022574"/>
    </source>
</evidence>
<feature type="region of interest" description="Disordered" evidence="4">
    <location>
        <begin position="284"/>
        <end position="353"/>
    </location>
</feature>
<protein>
    <recommendedName>
        <fullName evidence="7">WD40 repeat-like protein</fullName>
    </recommendedName>
</protein>